<dbReference type="InterPro" id="IPR000352">
    <property type="entry name" value="Pep_chain_release_fac_I"/>
</dbReference>
<reference evidence="8" key="1">
    <citation type="submission" date="2020-09" db="EMBL/GenBank/DDBJ databases">
        <title>Pelagicoccus enzymogenes sp. nov. with an EPS production, isolated from marine sediment.</title>
        <authorList>
            <person name="Feng X."/>
        </authorList>
    </citation>
    <scope>NUCLEOTIDE SEQUENCE</scope>
    <source>
        <strain evidence="8">NFK12</strain>
    </source>
</reference>
<dbReference type="RefSeq" id="WP_191615754.1">
    <property type="nucleotide sequence ID" value="NZ_JACYFG010000006.1"/>
</dbReference>
<dbReference type="EMBL" id="JACYFG010000006">
    <property type="protein sequence ID" value="MBD5778621.1"/>
    <property type="molecule type" value="Genomic_DNA"/>
</dbReference>
<dbReference type="InterPro" id="IPR045853">
    <property type="entry name" value="Pep_chain_release_fac_I_sf"/>
</dbReference>
<feature type="coiled-coil region" evidence="6">
    <location>
        <begin position="69"/>
        <end position="118"/>
    </location>
</feature>
<dbReference type="Pfam" id="PF00472">
    <property type="entry name" value="RF-1"/>
    <property type="match status" value="1"/>
</dbReference>
<dbReference type="AlphaFoldDB" id="A0A927IFZ9"/>
<keyword evidence="9" id="KW-1185">Reference proteome</keyword>
<dbReference type="GO" id="GO:0016149">
    <property type="term" value="F:translation release factor activity, codon specific"/>
    <property type="evidence" value="ECO:0007669"/>
    <property type="project" value="UniProtKB-UniRule"/>
</dbReference>
<evidence type="ECO:0000256" key="6">
    <source>
        <dbReference type="SAM" id="Coils"/>
    </source>
</evidence>
<dbReference type="NCBIfam" id="TIGR00020">
    <property type="entry name" value="prfB"/>
    <property type="match status" value="1"/>
</dbReference>
<comment type="subcellular location">
    <subcellularLocation>
        <location evidence="4">Cytoplasm</location>
    </subcellularLocation>
</comment>
<dbReference type="GO" id="GO:0005737">
    <property type="term" value="C:cytoplasm"/>
    <property type="evidence" value="ECO:0007669"/>
    <property type="project" value="UniProtKB-SubCell"/>
</dbReference>
<dbReference type="Gene3D" id="1.20.58.410">
    <property type="entry name" value="Release factor"/>
    <property type="match status" value="1"/>
</dbReference>
<name>A0A927IFZ9_9BACT</name>
<proteinExistence type="inferred from homology"/>
<keyword evidence="2 4" id="KW-0488">Methylation</keyword>
<dbReference type="FunFam" id="3.30.160.20:FF:000010">
    <property type="entry name" value="Peptide chain release factor 2"/>
    <property type="match status" value="1"/>
</dbReference>
<dbReference type="InterPro" id="IPR005139">
    <property type="entry name" value="PCRF"/>
</dbReference>
<accession>A0A927IFZ9</accession>
<feature type="domain" description="Prokaryotic-type class I peptide chain release factors" evidence="7">
    <location>
        <begin position="247"/>
        <end position="263"/>
    </location>
</feature>
<dbReference type="PROSITE" id="PS00745">
    <property type="entry name" value="RF_PROK_I"/>
    <property type="match status" value="1"/>
</dbReference>
<evidence type="ECO:0000313" key="8">
    <source>
        <dbReference type="EMBL" id="MBD5778621.1"/>
    </source>
</evidence>
<dbReference type="SUPFAM" id="SSF75620">
    <property type="entry name" value="Release factor"/>
    <property type="match status" value="1"/>
</dbReference>
<keyword evidence="3 4" id="KW-0648">Protein biosynthesis</keyword>
<evidence type="ECO:0000259" key="7">
    <source>
        <dbReference type="PROSITE" id="PS00745"/>
    </source>
</evidence>
<evidence type="ECO:0000256" key="1">
    <source>
        <dbReference type="ARBA" id="ARBA00010835"/>
    </source>
</evidence>
<organism evidence="8 9">
    <name type="scientific">Pelagicoccus enzymogenes</name>
    <dbReference type="NCBI Taxonomy" id="2773457"/>
    <lineage>
        <taxon>Bacteria</taxon>
        <taxon>Pseudomonadati</taxon>
        <taxon>Verrucomicrobiota</taxon>
        <taxon>Opitutia</taxon>
        <taxon>Puniceicoccales</taxon>
        <taxon>Pelagicoccaceae</taxon>
        <taxon>Pelagicoccus</taxon>
    </lineage>
</organism>
<dbReference type="PANTHER" id="PTHR43116:SF3">
    <property type="entry name" value="CLASS I PEPTIDE CHAIN RELEASE FACTOR"/>
    <property type="match status" value="1"/>
</dbReference>
<keyword evidence="4" id="KW-0963">Cytoplasm</keyword>
<comment type="PTM">
    <text evidence="4">Methylated by PrmC. Methylation increases the termination efficiency of RF2.</text>
</comment>
<gene>
    <name evidence="4 8" type="primary">prfB</name>
    <name evidence="8" type="ORF">IEN85_03905</name>
</gene>
<comment type="caution">
    <text evidence="8">The sequence shown here is derived from an EMBL/GenBank/DDBJ whole genome shotgun (WGS) entry which is preliminary data.</text>
</comment>
<evidence type="ECO:0000256" key="4">
    <source>
        <dbReference type="HAMAP-Rule" id="MF_00094"/>
    </source>
</evidence>
<feature type="modified residue" description="N5-methylglutamine" evidence="4">
    <location>
        <position position="254"/>
    </location>
</feature>
<dbReference type="Pfam" id="PF03462">
    <property type="entry name" value="PCRF"/>
    <property type="match status" value="1"/>
</dbReference>
<evidence type="ECO:0000256" key="3">
    <source>
        <dbReference type="ARBA" id="ARBA00022917"/>
    </source>
</evidence>
<comment type="function">
    <text evidence="4">Peptide chain release factor 2 directs the termination of translation in response to the peptide chain termination codons UGA and UAA.</text>
</comment>
<keyword evidence="6" id="KW-0175">Coiled coil</keyword>
<dbReference type="InterPro" id="IPR004374">
    <property type="entry name" value="PrfB"/>
</dbReference>
<sequence length="380" mass="43440">MIKPETKDLHDQIEKRAGYLWRYLDVDKKKIEIKELEEQMSAESFWNDQKAAQKVIAQANLAKGVVNGMSEFMSKLEDARAMEELLEEEGVDELSDEAEELHKAAEALKEELDELEIQCYLNKPHDRCNALLSINAGAGGTESCDWADLLYRMYTRWAERRGFKVEVIDMLPGEEAGLDKVTLRIVGENAFGYANAERGVHRLVRISPFDSQKRRHTSFCAVDVVAEIEDDIEIEVEAKDIREDTYRASGKGGQHVNKTDSAIRLTHLPTGIVVQCQNDRSQHKNRSTAMKMLKARLYERQEDEKRSAMEKMYGEKGEIGWGNQIRSYVFQPYQMVKDLRTGVETGNIQAVMDGDIDRFVSGWLRAGSPRSRNKEIQIED</sequence>
<dbReference type="PANTHER" id="PTHR43116">
    <property type="entry name" value="PEPTIDE CHAIN RELEASE FACTOR 2"/>
    <property type="match status" value="1"/>
</dbReference>
<evidence type="ECO:0000256" key="2">
    <source>
        <dbReference type="ARBA" id="ARBA00022481"/>
    </source>
</evidence>
<evidence type="ECO:0000256" key="5">
    <source>
        <dbReference type="NCBIfam" id="TIGR00020"/>
    </source>
</evidence>
<comment type="similarity">
    <text evidence="1 4">Belongs to the prokaryotic/mitochondrial release factor family.</text>
</comment>
<dbReference type="HAMAP" id="MF_00094">
    <property type="entry name" value="Rel_fac_2"/>
    <property type="match status" value="1"/>
</dbReference>
<protein>
    <recommendedName>
        <fullName evidence="4 5">Peptide chain release factor 2</fullName>
        <shortName evidence="4">RF-2</shortName>
    </recommendedName>
</protein>
<dbReference type="Gene3D" id="3.30.160.20">
    <property type="match status" value="1"/>
</dbReference>
<dbReference type="Proteomes" id="UP000622317">
    <property type="component" value="Unassembled WGS sequence"/>
</dbReference>
<evidence type="ECO:0000313" key="9">
    <source>
        <dbReference type="Proteomes" id="UP000622317"/>
    </source>
</evidence>
<dbReference type="SMART" id="SM00937">
    <property type="entry name" value="PCRF"/>
    <property type="match status" value="1"/>
</dbReference>
<dbReference type="Gene3D" id="3.30.70.1660">
    <property type="match status" value="1"/>
</dbReference>